<dbReference type="GeneID" id="51987661"/>
<dbReference type="EnsemblBacteria" id="ABF92514">
    <property type="protein sequence ID" value="ABF92514"/>
    <property type="gene ID" value="MXAN_0835"/>
</dbReference>
<dbReference type="RefSeq" id="WP_011550957.1">
    <property type="nucleotide sequence ID" value="NC_008095.1"/>
</dbReference>
<sequence length="49" mass="4981">MKNLSLGDDDFRVSGEDPETAFAPSAPAVADGAAARCGLTGHPAREHAT</sequence>
<dbReference type="EMBL" id="CP000113">
    <property type="protein sequence ID" value="ABF92514.1"/>
    <property type="molecule type" value="Genomic_DNA"/>
</dbReference>
<proteinExistence type="predicted"/>
<dbReference type="Proteomes" id="UP000002402">
    <property type="component" value="Chromosome"/>
</dbReference>
<gene>
    <name evidence="2" type="ordered locus">MXAN_0835</name>
</gene>
<evidence type="ECO:0000313" key="3">
    <source>
        <dbReference type="Proteomes" id="UP000002402"/>
    </source>
</evidence>
<dbReference type="STRING" id="246197.MXAN_0835"/>
<organism evidence="2 3">
    <name type="scientific">Myxococcus xanthus (strain DK1622)</name>
    <dbReference type="NCBI Taxonomy" id="246197"/>
    <lineage>
        <taxon>Bacteria</taxon>
        <taxon>Pseudomonadati</taxon>
        <taxon>Myxococcota</taxon>
        <taxon>Myxococcia</taxon>
        <taxon>Myxococcales</taxon>
        <taxon>Cystobacterineae</taxon>
        <taxon>Myxococcaceae</taxon>
        <taxon>Myxococcus</taxon>
    </lineage>
</organism>
<feature type="region of interest" description="Disordered" evidence="1">
    <location>
        <begin position="1"/>
        <end position="24"/>
    </location>
</feature>
<accession>Q1DE26</accession>
<name>Q1DE26_MYXXD</name>
<evidence type="ECO:0000313" key="2">
    <source>
        <dbReference type="EMBL" id="ABF92514.1"/>
    </source>
</evidence>
<dbReference type="HOGENOM" id="CLU_3138049_0_0_7"/>
<keyword evidence="3" id="KW-1185">Reference proteome</keyword>
<evidence type="ECO:0000256" key="1">
    <source>
        <dbReference type="SAM" id="MobiDB-lite"/>
    </source>
</evidence>
<protein>
    <submittedName>
        <fullName evidence="2">Uncharacterized protein</fullName>
    </submittedName>
</protein>
<reference evidence="2 3" key="1">
    <citation type="journal article" date="2006" name="Proc. Natl. Acad. Sci. U.S.A.">
        <title>Evolution of sensory complexity recorded in a myxobacterial genome.</title>
        <authorList>
            <person name="Goldman B.S."/>
            <person name="Nierman W.C."/>
            <person name="Kaiser D."/>
            <person name="Slater S.C."/>
            <person name="Durkin A.S."/>
            <person name="Eisen J.A."/>
            <person name="Ronning C.M."/>
            <person name="Barbazuk W.B."/>
            <person name="Blanchard M."/>
            <person name="Field C."/>
            <person name="Halling C."/>
            <person name="Hinkle G."/>
            <person name="Iartchuk O."/>
            <person name="Kim H.S."/>
            <person name="Mackenzie C."/>
            <person name="Madupu R."/>
            <person name="Miller N."/>
            <person name="Shvartsbeyn A."/>
            <person name="Sullivan S.A."/>
            <person name="Vaudin M."/>
            <person name="Wiegand R."/>
            <person name="Kaplan H.B."/>
        </authorList>
    </citation>
    <scope>NUCLEOTIDE SEQUENCE [LARGE SCALE GENOMIC DNA]</scope>
    <source>
        <strain evidence="3">DK1622</strain>
    </source>
</reference>
<dbReference type="AlphaFoldDB" id="Q1DE26"/>
<dbReference type="KEGG" id="mxa:MXAN_0835"/>